<reference evidence="2 3" key="1">
    <citation type="submission" date="2024-08" db="EMBL/GenBank/DDBJ databases">
        <authorList>
            <person name="Cucini C."/>
            <person name="Frati F."/>
        </authorList>
    </citation>
    <scope>NUCLEOTIDE SEQUENCE [LARGE SCALE GENOMIC DNA]</scope>
</reference>
<accession>A0ABP1QCF0</accession>
<dbReference type="Proteomes" id="UP001642540">
    <property type="component" value="Unassembled WGS sequence"/>
</dbReference>
<feature type="chain" id="PRO_5046612207" evidence="1">
    <location>
        <begin position="26"/>
        <end position="260"/>
    </location>
</feature>
<evidence type="ECO:0000256" key="1">
    <source>
        <dbReference type="SAM" id="SignalP"/>
    </source>
</evidence>
<evidence type="ECO:0000313" key="2">
    <source>
        <dbReference type="EMBL" id="CAL8096572.1"/>
    </source>
</evidence>
<comment type="caution">
    <text evidence="2">The sequence shown here is derived from an EMBL/GenBank/DDBJ whole genome shotgun (WGS) entry which is preliminary data.</text>
</comment>
<feature type="signal peptide" evidence="1">
    <location>
        <begin position="1"/>
        <end position="25"/>
    </location>
</feature>
<sequence length="260" mass="28716">MHSHKFSSKLALPFAIFLVTRICHGQGQNQHQAIFYQDYNCTGSQIIVNNTVDDLTMESWASNASSIQFTGLWKYRGESTVDERLSTTVEVVHGSSPDGECLNRKQSAENHVFRFVEKVGPGADDMESNQITLCTGQNLTGLRFKTTEGRSAVPDRPIAILSWFLAGNKAWYIYSEKDFNGNRTCICPGIIASTENSSETEYGGLTFNLNSNPIVLGSVKIANSGCLECTYEPDAGHKASSHFLYILATSSFLTVMLNRM</sequence>
<keyword evidence="1" id="KW-0732">Signal</keyword>
<protein>
    <submittedName>
        <fullName evidence="2">Uncharacterized protein</fullName>
    </submittedName>
</protein>
<gene>
    <name evidence="2" type="ORF">ODALV1_LOCUS9394</name>
</gene>
<evidence type="ECO:0000313" key="3">
    <source>
        <dbReference type="Proteomes" id="UP001642540"/>
    </source>
</evidence>
<dbReference type="EMBL" id="CAXLJM020000028">
    <property type="protein sequence ID" value="CAL8096572.1"/>
    <property type="molecule type" value="Genomic_DNA"/>
</dbReference>
<organism evidence="2 3">
    <name type="scientific">Orchesella dallaii</name>
    <dbReference type="NCBI Taxonomy" id="48710"/>
    <lineage>
        <taxon>Eukaryota</taxon>
        <taxon>Metazoa</taxon>
        <taxon>Ecdysozoa</taxon>
        <taxon>Arthropoda</taxon>
        <taxon>Hexapoda</taxon>
        <taxon>Collembola</taxon>
        <taxon>Entomobryomorpha</taxon>
        <taxon>Entomobryoidea</taxon>
        <taxon>Orchesellidae</taxon>
        <taxon>Orchesellinae</taxon>
        <taxon>Orchesella</taxon>
    </lineage>
</organism>
<name>A0ABP1QCF0_9HEXA</name>
<keyword evidence="3" id="KW-1185">Reference proteome</keyword>
<proteinExistence type="predicted"/>